<sequence length="126" mass="13991">MECFFPIFVQMYAGARAVPRNMMWLAANNEVGHLRLVTDVLLPSMLPYLLTGVRVATPIMLIVMCVTEFVGESQGLGYLIVRFSSYFDAASAFAVVLFFGLLGLAADRLIVYARSRLVFWESGANI</sequence>
<evidence type="ECO:0000256" key="6">
    <source>
        <dbReference type="ARBA" id="ARBA00023136"/>
    </source>
</evidence>
<evidence type="ECO:0000256" key="1">
    <source>
        <dbReference type="ARBA" id="ARBA00004651"/>
    </source>
</evidence>
<comment type="subcellular location">
    <subcellularLocation>
        <location evidence="1">Cell membrane</location>
        <topology evidence="1">Multi-pass membrane protein</topology>
    </subcellularLocation>
</comment>
<name>A0A5E4VQY9_9BURK</name>
<evidence type="ECO:0000256" key="3">
    <source>
        <dbReference type="ARBA" id="ARBA00022475"/>
    </source>
</evidence>
<dbReference type="InterPro" id="IPR035906">
    <property type="entry name" value="MetI-like_sf"/>
</dbReference>
<keyword evidence="4 7" id="KW-0812">Transmembrane</keyword>
<feature type="transmembrane region" description="Helical" evidence="7">
    <location>
        <begin position="45"/>
        <end position="66"/>
    </location>
</feature>
<evidence type="ECO:0000256" key="4">
    <source>
        <dbReference type="ARBA" id="ARBA00022692"/>
    </source>
</evidence>
<keyword evidence="6 7" id="KW-0472">Membrane</keyword>
<dbReference type="SUPFAM" id="SSF161098">
    <property type="entry name" value="MetI-like"/>
    <property type="match status" value="1"/>
</dbReference>
<feature type="transmembrane region" description="Helical" evidence="7">
    <location>
        <begin position="86"/>
        <end position="106"/>
    </location>
</feature>
<keyword evidence="2" id="KW-0813">Transport</keyword>
<evidence type="ECO:0000256" key="5">
    <source>
        <dbReference type="ARBA" id="ARBA00022989"/>
    </source>
</evidence>
<dbReference type="Pfam" id="PF00528">
    <property type="entry name" value="BPD_transp_1"/>
    <property type="match status" value="1"/>
</dbReference>
<evidence type="ECO:0000256" key="2">
    <source>
        <dbReference type="ARBA" id="ARBA00022448"/>
    </source>
</evidence>
<dbReference type="InterPro" id="IPR000515">
    <property type="entry name" value="MetI-like"/>
</dbReference>
<gene>
    <name evidence="9" type="ORF">PPN31114_02839</name>
</gene>
<evidence type="ECO:0000256" key="7">
    <source>
        <dbReference type="SAM" id="Phobius"/>
    </source>
</evidence>
<dbReference type="PANTHER" id="PTHR30151:SF38">
    <property type="entry name" value="ALIPHATIC SULFONATES TRANSPORT PERMEASE PROTEIN SSUC-RELATED"/>
    <property type="match status" value="1"/>
</dbReference>
<reference evidence="9 10" key="1">
    <citation type="submission" date="2019-08" db="EMBL/GenBank/DDBJ databases">
        <authorList>
            <person name="Peeters C."/>
        </authorList>
    </citation>
    <scope>NUCLEOTIDE SEQUENCE [LARGE SCALE GENOMIC DNA]</scope>
    <source>
        <strain evidence="9 10">LMG 31114</strain>
    </source>
</reference>
<dbReference type="GO" id="GO:0055085">
    <property type="term" value="P:transmembrane transport"/>
    <property type="evidence" value="ECO:0007669"/>
    <property type="project" value="InterPro"/>
</dbReference>
<evidence type="ECO:0000313" key="10">
    <source>
        <dbReference type="Proteomes" id="UP000366945"/>
    </source>
</evidence>
<evidence type="ECO:0000313" key="9">
    <source>
        <dbReference type="EMBL" id="VVE14768.1"/>
    </source>
</evidence>
<dbReference type="GO" id="GO:0005886">
    <property type="term" value="C:plasma membrane"/>
    <property type="evidence" value="ECO:0007669"/>
    <property type="project" value="UniProtKB-SubCell"/>
</dbReference>
<organism evidence="9 10">
    <name type="scientific">Pandoraea pneumonica</name>
    <dbReference type="NCBI Taxonomy" id="2508299"/>
    <lineage>
        <taxon>Bacteria</taxon>
        <taxon>Pseudomonadati</taxon>
        <taxon>Pseudomonadota</taxon>
        <taxon>Betaproteobacteria</taxon>
        <taxon>Burkholderiales</taxon>
        <taxon>Burkholderiaceae</taxon>
        <taxon>Pandoraea</taxon>
    </lineage>
</organism>
<dbReference type="Proteomes" id="UP000366945">
    <property type="component" value="Unassembled WGS sequence"/>
</dbReference>
<keyword evidence="3" id="KW-1003">Cell membrane</keyword>
<keyword evidence="10" id="KW-1185">Reference proteome</keyword>
<feature type="domain" description="ABC transmembrane type-1" evidence="8">
    <location>
        <begin position="3"/>
        <end position="116"/>
    </location>
</feature>
<dbReference type="AlphaFoldDB" id="A0A5E4VQY9"/>
<dbReference type="EMBL" id="CABPSK010000002">
    <property type="protein sequence ID" value="VVE14768.1"/>
    <property type="molecule type" value="Genomic_DNA"/>
</dbReference>
<accession>A0A5E4VQY9</accession>
<proteinExistence type="predicted"/>
<evidence type="ECO:0000259" key="8">
    <source>
        <dbReference type="Pfam" id="PF00528"/>
    </source>
</evidence>
<dbReference type="Gene3D" id="1.10.3720.10">
    <property type="entry name" value="MetI-like"/>
    <property type="match status" value="1"/>
</dbReference>
<protein>
    <submittedName>
        <fullName evidence="9">NitT/TauT family transport system permease protein</fullName>
    </submittedName>
</protein>
<keyword evidence="5 7" id="KW-1133">Transmembrane helix</keyword>
<dbReference type="PANTHER" id="PTHR30151">
    <property type="entry name" value="ALKANE SULFONATE ABC TRANSPORTER-RELATED, MEMBRANE SUBUNIT"/>
    <property type="match status" value="1"/>
</dbReference>